<evidence type="ECO:0000313" key="2">
    <source>
        <dbReference type="EMBL" id="PMD57109.1"/>
    </source>
</evidence>
<feature type="compositionally biased region" description="Polar residues" evidence="1">
    <location>
        <begin position="32"/>
        <end position="45"/>
    </location>
</feature>
<dbReference type="GeneID" id="36595155"/>
<reference evidence="2 3" key="1">
    <citation type="submission" date="2016-04" db="EMBL/GenBank/DDBJ databases">
        <title>A degradative enzymes factory behind the ericoid mycorrhizal symbiosis.</title>
        <authorList>
            <consortium name="DOE Joint Genome Institute"/>
            <person name="Martino E."/>
            <person name="Morin E."/>
            <person name="Grelet G."/>
            <person name="Kuo A."/>
            <person name="Kohler A."/>
            <person name="Daghino S."/>
            <person name="Barry K."/>
            <person name="Choi C."/>
            <person name="Cichocki N."/>
            <person name="Clum A."/>
            <person name="Copeland A."/>
            <person name="Hainaut M."/>
            <person name="Haridas S."/>
            <person name="Labutti K."/>
            <person name="Lindquist E."/>
            <person name="Lipzen A."/>
            <person name="Khouja H.-R."/>
            <person name="Murat C."/>
            <person name="Ohm R."/>
            <person name="Olson A."/>
            <person name="Spatafora J."/>
            <person name="Veneault-Fourrey C."/>
            <person name="Henrissat B."/>
            <person name="Grigoriev I."/>
            <person name="Martin F."/>
            <person name="Perotto S."/>
        </authorList>
    </citation>
    <scope>NUCLEOTIDE SEQUENCE [LARGE SCALE GENOMIC DNA]</scope>
    <source>
        <strain evidence="2 3">E</strain>
    </source>
</reference>
<dbReference type="RefSeq" id="XP_024734013.1">
    <property type="nucleotide sequence ID" value="XM_024887079.1"/>
</dbReference>
<feature type="region of interest" description="Disordered" evidence="1">
    <location>
        <begin position="14"/>
        <end position="45"/>
    </location>
</feature>
<sequence>MHLGIDLSSRFFAAQHPQASATPPTTIEDRSSSGSTTDPGASCTDTSVRNQVMELADSDEESSWDETATLPDVATSIRMIGNCTKEVYPLTRNVSLFDVSNASDNPSVASECVQIWSDEDDNGSQEPPSASMPAYGASLAVWKDVLSDPRSSIWKGRAGAKVAVVLQKSNTNKERVDKGPTLHVLSVSEENAIAGRKDQPSKGVSTSRDRTESRLWHGGGGFDFLVVV</sequence>
<dbReference type="Proteomes" id="UP000235371">
    <property type="component" value="Unassembled WGS sequence"/>
</dbReference>
<evidence type="ECO:0000313" key="3">
    <source>
        <dbReference type="Proteomes" id="UP000235371"/>
    </source>
</evidence>
<dbReference type="AlphaFoldDB" id="A0A2J6T265"/>
<evidence type="ECO:0000256" key="1">
    <source>
        <dbReference type="SAM" id="MobiDB-lite"/>
    </source>
</evidence>
<dbReference type="EMBL" id="KZ613847">
    <property type="protein sequence ID" value="PMD57109.1"/>
    <property type="molecule type" value="Genomic_DNA"/>
</dbReference>
<accession>A0A2J6T265</accession>
<dbReference type="OrthoDB" id="3548421at2759"/>
<protein>
    <submittedName>
        <fullName evidence="2">Uncharacterized protein</fullName>
    </submittedName>
</protein>
<organism evidence="2 3">
    <name type="scientific">Hyaloscypha bicolor E</name>
    <dbReference type="NCBI Taxonomy" id="1095630"/>
    <lineage>
        <taxon>Eukaryota</taxon>
        <taxon>Fungi</taxon>
        <taxon>Dikarya</taxon>
        <taxon>Ascomycota</taxon>
        <taxon>Pezizomycotina</taxon>
        <taxon>Leotiomycetes</taxon>
        <taxon>Helotiales</taxon>
        <taxon>Hyaloscyphaceae</taxon>
        <taxon>Hyaloscypha</taxon>
        <taxon>Hyaloscypha bicolor</taxon>
    </lineage>
</organism>
<feature type="region of interest" description="Disordered" evidence="1">
    <location>
        <begin position="191"/>
        <end position="212"/>
    </location>
</feature>
<dbReference type="InParanoid" id="A0A2J6T265"/>
<keyword evidence="3" id="KW-1185">Reference proteome</keyword>
<name>A0A2J6T265_9HELO</name>
<gene>
    <name evidence="2" type="ORF">K444DRAFT_665543</name>
</gene>
<proteinExistence type="predicted"/>